<proteinExistence type="predicted"/>
<keyword evidence="2" id="KW-1185">Reference proteome</keyword>
<name>A0A5J4YKY2_PORPP</name>
<evidence type="ECO:0000313" key="1">
    <source>
        <dbReference type="EMBL" id="KAA8491642.1"/>
    </source>
</evidence>
<evidence type="ECO:0008006" key="3">
    <source>
        <dbReference type="Google" id="ProtNLM"/>
    </source>
</evidence>
<sequence length="150" mass="16555">MASPNQLKARLVLRGHRDQEKNTIRGDAPAPSSTAQRIVGSIAAATRSSFFNVDVGGAYLKSGPSQRSIFVRVPAFIEARKRVPWRLVKFPDGLTDAGRQRCAAGDTQLKDMCLLQSLYYPQIFSNKGKILMFAKYVDDLFDAGESNAIF</sequence>
<dbReference type="AlphaFoldDB" id="A0A5J4YKY2"/>
<dbReference type="EMBL" id="VRMN01000012">
    <property type="protein sequence ID" value="KAA8491642.1"/>
    <property type="molecule type" value="Genomic_DNA"/>
</dbReference>
<organism evidence="1 2">
    <name type="scientific">Porphyridium purpureum</name>
    <name type="common">Red alga</name>
    <name type="synonym">Porphyridium cruentum</name>
    <dbReference type="NCBI Taxonomy" id="35688"/>
    <lineage>
        <taxon>Eukaryota</taxon>
        <taxon>Rhodophyta</taxon>
        <taxon>Bangiophyceae</taxon>
        <taxon>Porphyridiales</taxon>
        <taxon>Porphyridiaceae</taxon>
        <taxon>Porphyridium</taxon>
    </lineage>
</organism>
<accession>A0A5J4YKY2</accession>
<dbReference type="OrthoDB" id="413361at2759"/>
<dbReference type="Proteomes" id="UP000324585">
    <property type="component" value="Unassembled WGS sequence"/>
</dbReference>
<evidence type="ECO:0000313" key="2">
    <source>
        <dbReference type="Proteomes" id="UP000324585"/>
    </source>
</evidence>
<reference evidence="2" key="1">
    <citation type="journal article" date="2019" name="Nat. Commun.">
        <title>Expansion of phycobilisome linker gene families in mesophilic red algae.</title>
        <authorList>
            <person name="Lee J."/>
            <person name="Kim D."/>
            <person name="Bhattacharya D."/>
            <person name="Yoon H.S."/>
        </authorList>
    </citation>
    <scope>NUCLEOTIDE SEQUENCE [LARGE SCALE GENOMIC DNA]</scope>
    <source>
        <strain evidence="2">CCMP 1328</strain>
    </source>
</reference>
<comment type="caution">
    <text evidence="1">The sequence shown here is derived from an EMBL/GenBank/DDBJ whole genome shotgun (WGS) entry which is preliminary data.</text>
</comment>
<protein>
    <recommendedName>
        <fullName evidence="3">Reverse transcriptase Ty1/copia-type domain-containing protein</fullName>
    </recommendedName>
</protein>
<gene>
    <name evidence="1" type="ORF">FVE85_9689</name>
</gene>